<name>A0A6G4X124_9ACTN</name>
<dbReference type="Proteomes" id="UP000477722">
    <property type="component" value="Unassembled WGS sequence"/>
</dbReference>
<dbReference type="SUPFAM" id="SSF109854">
    <property type="entry name" value="DinB/YfiT-like putative metalloenzymes"/>
    <property type="match status" value="1"/>
</dbReference>
<keyword evidence="4" id="KW-1185">Reference proteome</keyword>
<proteinExistence type="predicted"/>
<dbReference type="Pfam" id="PF11716">
    <property type="entry name" value="MDMPI_N"/>
    <property type="match status" value="1"/>
</dbReference>
<protein>
    <submittedName>
        <fullName evidence="3">Maleylpyruvate isomerase family mycothiol-dependent enzyme</fullName>
    </submittedName>
</protein>
<organism evidence="3 4">
    <name type="scientific">Streptomyces boncukensis</name>
    <dbReference type="NCBI Taxonomy" id="2711219"/>
    <lineage>
        <taxon>Bacteria</taxon>
        <taxon>Bacillati</taxon>
        <taxon>Actinomycetota</taxon>
        <taxon>Actinomycetes</taxon>
        <taxon>Kitasatosporales</taxon>
        <taxon>Streptomycetaceae</taxon>
        <taxon>Streptomyces</taxon>
    </lineage>
</organism>
<dbReference type="PANTHER" id="PTHR40758">
    <property type="entry name" value="CONSERVED PROTEIN"/>
    <property type="match status" value="1"/>
</dbReference>
<dbReference type="GO" id="GO:0016853">
    <property type="term" value="F:isomerase activity"/>
    <property type="evidence" value="ECO:0007669"/>
    <property type="project" value="UniProtKB-KW"/>
</dbReference>
<dbReference type="InterPro" id="IPR034660">
    <property type="entry name" value="DinB/YfiT-like"/>
</dbReference>
<feature type="domain" description="MDMPI C-terminal" evidence="1">
    <location>
        <begin position="143"/>
        <end position="249"/>
    </location>
</feature>
<dbReference type="GO" id="GO:0005886">
    <property type="term" value="C:plasma membrane"/>
    <property type="evidence" value="ECO:0007669"/>
    <property type="project" value="TreeGrafter"/>
</dbReference>
<gene>
    <name evidence="3" type="ORF">G5C65_19815</name>
</gene>
<feature type="domain" description="Mycothiol-dependent maleylpyruvate isomerase metal-binding" evidence="2">
    <location>
        <begin position="10"/>
        <end position="129"/>
    </location>
</feature>
<keyword evidence="3" id="KW-0670">Pyruvate</keyword>
<dbReference type="RefSeq" id="WP_165300222.1">
    <property type="nucleotide sequence ID" value="NZ_JAAKZZ010000207.1"/>
</dbReference>
<evidence type="ECO:0000313" key="4">
    <source>
        <dbReference type="Proteomes" id="UP000477722"/>
    </source>
</evidence>
<evidence type="ECO:0000259" key="2">
    <source>
        <dbReference type="Pfam" id="PF11716"/>
    </source>
</evidence>
<dbReference type="PANTHER" id="PTHR40758:SF1">
    <property type="entry name" value="CONSERVED PROTEIN"/>
    <property type="match status" value="1"/>
</dbReference>
<reference evidence="3 4" key="1">
    <citation type="submission" date="2020-02" db="EMBL/GenBank/DDBJ databases">
        <title>Whole-genome analyses of novel actinobacteria.</title>
        <authorList>
            <person name="Sahin N."/>
            <person name="Tatar D."/>
        </authorList>
    </citation>
    <scope>NUCLEOTIDE SEQUENCE [LARGE SCALE GENOMIC DNA]</scope>
    <source>
        <strain evidence="3 4">SB3404</strain>
    </source>
</reference>
<dbReference type="Pfam" id="PF07398">
    <property type="entry name" value="MDMPI_C"/>
    <property type="match status" value="1"/>
</dbReference>
<comment type="caution">
    <text evidence="3">The sequence shown here is derived from an EMBL/GenBank/DDBJ whole genome shotgun (WGS) entry which is preliminary data.</text>
</comment>
<dbReference type="EMBL" id="JAAKZZ010000207">
    <property type="protein sequence ID" value="NGO70557.1"/>
    <property type="molecule type" value="Genomic_DNA"/>
</dbReference>
<dbReference type="NCBIfam" id="TIGR03083">
    <property type="entry name" value="maleylpyruvate isomerase family mycothiol-dependent enzyme"/>
    <property type="match status" value="1"/>
</dbReference>
<dbReference type="AlphaFoldDB" id="A0A6G4X124"/>
<keyword evidence="3" id="KW-0413">Isomerase</keyword>
<dbReference type="InterPro" id="IPR017517">
    <property type="entry name" value="Maleyloyr_isom"/>
</dbReference>
<evidence type="ECO:0000259" key="1">
    <source>
        <dbReference type="Pfam" id="PF07398"/>
    </source>
</evidence>
<sequence length="257" mass="28228">METAEFIETVRREGEALLRAAQRAGWDAPVPTCPDWHVRDLVIHTGQVHRWATGYLTQRLSERVPLGTDAPENDGLATWFRTGHGKLVDALRAAPHDLECWTFLPGSPAPRAFWSRRQAHETTVHRMDAEAALGTAGTTPSAEFARDGVDELLVGFHGRRRSRLRSEKPRTLLVEATGEGLAADGSAERPRAWLLRLSADPAQAERLPHAGGATADCTLRGPATALYTALWNRGPYEPLEVTGDAALLDLWHRTGKV</sequence>
<evidence type="ECO:0000313" key="3">
    <source>
        <dbReference type="EMBL" id="NGO70557.1"/>
    </source>
</evidence>
<dbReference type="GO" id="GO:0046872">
    <property type="term" value="F:metal ion binding"/>
    <property type="evidence" value="ECO:0007669"/>
    <property type="project" value="InterPro"/>
</dbReference>
<accession>A0A6G4X124</accession>
<dbReference type="InterPro" id="IPR024344">
    <property type="entry name" value="MDMPI_metal-binding"/>
</dbReference>
<dbReference type="InterPro" id="IPR010872">
    <property type="entry name" value="MDMPI_C-term_domain"/>
</dbReference>